<comment type="caution">
    <text evidence="2">The sequence shown here is derived from an EMBL/GenBank/DDBJ whole genome shotgun (WGS) entry which is preliminary data.</text>
</comment>
<dbReference type="RefSeq" id="WP_184082897.1">
    <property type="nucleotide sequence ID" value="NZ_JACHIJ010000002.1"/>
</dbReference>
<evidence type="ECO:0000256" key="1">
    <source>
        <dbReference type="SAM" id="Coils"/>
    </source>
</evidence>
<keyword evidence="1" id="KW-0175">Coiled coil</keyword>
<evidence type="ECO:0000313" key="2">
    <source>
        <dbReference type="EMBL" id="MBB5051109.1"/>
    </source>
</evidence>
<reference evidence="2 3" key="1">
    <citation type="submission" date="2020-08" db="EMBL/GenBank/DDBJ databases">
        <title>Genomic Encyclopedia of Type Strains, Phase IV (KMG-IV): sequencing the most valuable type-strain genomes for metagenomic binning, comparative biology and taxonomic classification.</title>
        <authorList>
            <person name="Goeker M."/>
        </authorList>
    </citation>
    <scope>NUCLEOTIDE SEQUENCE [LARGE SCALE GENOMIC DNA]</scope>
    <source>
        <strain evidence="2 3">DSM 17498</strain>
    </source>
</reference>
<gene>
    <name evidence="2" type="ORF">HNQ36_001063</name>
</gene>
<organism evidence="2 3">
    <name type="scientific">Afipia massiliensis</name>
    <dbReference type="NCBI Taxonomy" id="211460"/>
    <lineage>
        <taxon>Bacteria</taxon>
        <taxon>Pseudomonadati</taxon>
        <taxon>Pseudomonadota</taxon>
        <taxon>Alphaproteobacteria</taxon>
        <taxon>Hyphomicrobiales</taxon>
        <taxon>Nitrobacteraceae</taxon>
        <taxon>Afipia</taxon>
    </lineage>
</organism>
<accession>A0A840MRQ9</accession>
<dbReference type="Proteomes" id="UP000521227">
    <property type="component" value="Unassembled WGS sequence"/>
</dbReference>
<name>A0A840MRQ9_9BRAD</name>
<evidence type="ECO:0000313" key="3">
    <source>
        <dbReference type="Proteomes" id="UP000521227"/>
    </source>
</evidence>
<protein>
    <submittedName>
        <fullName evidence="2">Multidrug efflux pump subunit AcrA (Membrane-fusion protein)</fullName>
    </submittedName>
</protein>
<dbReference type="EMBL" id="JACHIJ010000002">
    <property type="protein sequence ID" value="MBB5051109.1"/>
    <property type="molecule type" value="Genomic_DNA"/>
</dbReference>
<feature type="coiled-coil region" evidence="1">
    <location>
        <begin position="36"/>
        <end position="63"/>
    </location>
</feature>
<sequence length="141" mass="16087">MNAKRKTRAHLEAALQAEGAARIELQQLLDSRMANFKTALGEYEAARKAVDELKERLALSEAENQRMRGYLARVQEDDVVREELVTVGELDGEARLVPKRKPTVFHEPNGYREDGRAGCNTMAMAYDRDLSRPARKHWVTY</sequence>
<dbReference type="AlphaFoldDB" id="A0A840MRQ9"/>
<proteinExistence type="predicted"/>